<evidence type="ECO:0000256" key="1">
    <source>
        <dbReference type="SAM" id="Phobius"/>
    </source>
</evidence>
<keyword evidence="1" id="KW-1133">Transmembrane helix</keyword>
<feature type="transmembrane region" description="Helical" evidence="1">
    <location>
        <begin position="136"/>
        <end position="158"/>
    </location>
</feature>
<accession>A0A5M3MJA6</accession>
<dbReference type="EMBL" id="JH711582">
    <property type="protein sequence ID" value="EIW78691.1"/>
    <property type="molecule type" value="Genomic_DNA"/>
</dbReference>
<reference evidence="3" key="1">
    <citation type="journal article" date="2012" name="Science">
        <title>The Paleozoic origin of enzymatic lignin decomposition reconstructed from 31 fungal genomes.</title>
        <authorList>
            <person name="Floudas D."/>
            <person name="Binder M."/>
            <person name="Riley R."/>
            <person name="Barry K."/>
            <person name="Blanchette R.A."/>
            <person name="Henrissat B."/>
            <person name="Martinez A.T."/>
            <person name="Otillar R."/>
            <person name="Spatafora J.W."/>
            <person name="Yadav J.S."/>
            <person name="Aerts A."/>
            <person name="Benoit I."/>
            <person name="Boyd A."/>
            <person name="Carlson A."/>
            <person name="Copeland A."/>
            <person name="Coutinho P.M."/>
            <person name="de Vries R.P."/>
            <person name="Ferreira P."/>
            <person name="Findley K."/>
            <person name="Foster B."/>
            <person name="Gaskell J."/>
            <person name="Glotzer D."/>
            <person name="Gorecki P."/>
            <person name="Heitman J."/>
            <person name="Hesse C."/>
            <person name="Hori C."/>
            <person name="Igarashi K."/>
            <person name="Jurgens J.A."/>
            <person name="Kallen N."/>
            <person name="Kersten P."/>
            <person name="Kohler A."/>
            <person name="Kuees U."/>
            <person name="Kumar T.K.A."/>
            <person name="Kuo A."/>
            <person name="LaButti K."/>
            <person name="Larrondo L.F."/>
            <person name="Lindquist E."/>
            <person name="Ling A."/>
            <person name="Lombard V."/>
            <person name="Lucas S."/>
            <person name="Lundell T."/>
            <person name="Martin R."/>
            <person name="McLaughlin D.J."/>
            <person name="Morgenstern I."/>
            <person name="Morin E."/>
            <person name="Murat C."/>
            <person name="Nagy L.G."/>
            <person name="Nolan M."/>
            <person name="Ohm R.A."/>
            <person name="Patyshakuliyeva A."/>
            <person name="Rokas A."/>
            <person name="Ruiz-Duenas F.J."/>
            <person name="Sabat G."/>
            <person name="Salamov A."/>
            <person name="Samejima M."/>
            <person name="Schmutz J."/>
            <person name="Slot J.C."/>
            <person name="St John F."/>
            <person name="Stenlid J."/>
            <person name="Sun H."/>
            <person name="Sun S."/>
            <person name="Syed K."/>
            <person name="Tsang A."/>
            <person name="Wiebenga A."/>
            <person name="Young D."/>
            <person name="Pisabarro A."/>
            <person name="Eastwood D.C."/>
            <person name="Martin F."/>
            <person name="Cullen D."/>
            <person name="Grigoriev I.V."/>
            <person name="Hibbett D.S."/>
        </authorList>
    </citation>
    <scope>NUCLEOTIDE SEQUENCE [LARGE SCALE GENOMIC DNA]</scope>
    <source>
        <strain evidence="3">RWD-64-598 SS2</strain>
    </source>
</reference>
<gene>
    <name evidence="2" type="ORF">CONPUDRAFT_75307</name>
</gene>
<name>A0A5M3MJA6_CONPW</name>
<comment type="caution">
    <text evidence="2">The sequence shown here is derived from an EMBL/GenBank/DDBJ whole genome shotgun (WGS) entry which is preliminary data.</text>
</comment>
<protein>
    <submittedName>
        <fullName evidence="2">Uncharacterized protein</fullName>
    </submittedName>
</protein>
<dbReference type="GeneID" id="19209317"/>
<organism evidence="2 3">
    <name type="scientific">Coniophora puteana (strain RWD-64-598)</name>
    <name type="common">Brown rot fungus</name>
    <dbReference type="NCBI Taxonomy" id="741705"/>
    <lineage>
        <taxon>Eukaryota</taxon>
        <taxon>Fungi</taxon>
        <taxon>Dikarya</taxon>
        <taxon>Basidiomycota</taxon>
        <taxon>Agaricomycotina</taxon>
        <taxon>Agaricomycetes</taxon>
        <taxon>Agaricomycetidae</taxon>
        <taxon>Boletales</taxon>
        <taxon>Coniophorineae</taxon>
        <taxon>Coniophoraceae</taxon>
        <taxon>Coniophora</taxon>
    </lineage>
</organism>
<dbReference type="KEGG" id="cput:CONPUDRAFT_75307"/>
<keyword evidence="1" id="KW-0812">Transmembrane</keyword>
<sequence>MTVLNLYLWALDINREKRLVWDKKGLKVVKISYGILRFGGLYYNIAAREDRVNHSMYDLILRQCDVCAEVPQGLATVLTCQLVVLPIIYIVMSAHVANISLSYMSILPINPQVIQTSEEGYICSFHVSQFQVWCNVTAPIALIVYETILFGMLVLCFIKHYREVRRDINRSKNMTASSNDLTEAISSYIYSPDFVINLAFSDVIPNICYTFYVSMLGPLMMLSIREYHAAQVSGGESSGGEELVETLEFAVLSSQYKHANV</sequence>
<dbReference type="RefSeq" id="XP_007771184.1">
    <property type="nucleotide sequence ID" value="XM_007772994.1"/>
</dbReference>
<dbReference type="Proteomes" id="UP000053558">
    <property type="component" value="Unassembled WGS sequence"/>
</dbReference>
<keyword evidence="1" id="KW-0472">Membrane</keyword>
<keyword evidence="3" id="KW-1185">Reference proteome</keyword>
<proteinExistence type="predicted"/>
<dbReference type="AlphaFoldDB" id="A0A5M3MJA6"/>
<evidence type="ECO:0000313" key="3">
    <source>
        <dbReference type="Proteomes" id="UP000053558"/>
    </source>
</evidence>
<evidence type="ECO:0000313" key="2">
    <source>
        <dbReference type="EMBL" id="EIW78691.1"/>
    </source>
</evidence>